<organism evidence="4 5">
    <name type="scientific">Branchiostoma lanceolatum</name>
    <name type="common">Common lancelet</name>
    <name type="synonym">Amphioxus lanceolatum</name>
    <dbReference type="NCBI Taxonomy" id="7740"/>
    <lineage>
        <taxon>Eukaryota</taxon>
        <taxon>Metazoa</taxon>
        <taxon>Chordata</taxon>
        <taxon>Cephalochordata</taxon>
        <taxon>Leptocardii</taxon>
        <taxon>Amphioxiformes</taxon>
        <taxon>Branchiostomatidae</taxon>
        <taxon>Branchiostoma</taxon>
    </lineage>
</organism>
<evidence type="ECO:0000259" key="3">
    <source>
        <dbReference type="PROSITE" id="PS50211"/>
    </source>
</evidence>
<dbReference type="SMART" id="SM00320">
    <property type="entry name" value="WD40"/>
    <property type="match status" value="4"/>
</dbReference>
<accession>A0A8J9Z5X0</accession>
<feature type="repeat" description="WD" evidence="2">
    <location>
        <begin position="1243"/>
        <end position="1277"/>
    </location>
</feature>
<dbReference type="SUPFAM" id="SSF50978">
    <property type="entry name" value="WD40 repeat-like"/>
    <property type="match status" value="1"/>
</dbReference>
<dbReference type="PROSITE" id="PS50294">
    <property type="entry name" value="WD_REPEATS_REGION"/>
    <property type="match status" value="1"/>
</dbReference>
<sequence length="1277" mass="144149">MGSSGKLHNSLMEILVVVGMDQHTGLVPDNLPVQSSERLPGSLPLFTTAFEPQVLAACAHEVANFPNSSSIFDSMASFTTSTWSSSIPPPGKGVKTRRSQSLRRLTPTGKHSVALPVGSDVISALPPLCLPGNAYVYKDRPKDHVHYLVLTDISGAHSYATVYTFYRKFLASQVRGKSEYTIRAVPLNDAGEEGTKICFVPLCCCLVSRAPYFFTMRDCLTCLVQQLHKDVRTMEMVVAEFSSNLALVPYPPPGQLAISFQLNKFLVTVPPPADPDRRVLDMPLHYPFLSFSLDAILTLVACILTEQRIVFLASDYALLTIVMESLLTYVQPFVWHNVYVPVLSNSMVDLVEAPGVFMMGCHVSHREKIIKVPGIVVADIQSGEVLMADCHMDNSELPCFPRAAADFFKEKCGTMKFQYDFSCLHAPTPTSVEEARRHRDAWQQELSRDIQTAFLQTMVRLFRDVKEYVSTVNHRRYLNKDKFLAAQEDGDQPFFREVCQSHMFKKFLQDRMDQKRDYYSIMEETIQWQGEEKDQIPENKLIRRRKISANSPGQKNRRSGVVNFGLEVNGPTCTFQLPTFTQAHRKTDKTTPAHFYESCIQKLTNYLENCEPSLRAPYLYLRGMLYAAEDSSLTALEDFHNLCSVDVKLFPAEHVQGIINSLSEVERSQLEQKGLYKGGPMERKTMLGKLRRMSTEIDRGQGLIIALDFDQLPQRDVDLHEFSKHIRLLDIAVDSEVIERLFQSLTLEDTNYLDPDTFSIFYDCWKETELDNGRVACQLPEDCLTREEGVLKVSRLMRCDLGTGRLILTHKRLLFRTGDRTEEVVRIRDIENLEKFQHNTVLTSADALKIYSKVDGRTPFSAILKEERNQWFMLVLELWCGRNIAEGTKDSQVVHQAAQNVLLINAVVLSGDYEECAHFEGVEKAAENLCYFTKRRKEGKDNLPEETTQVLIQRVNPSSGESVRNTVEALLYTSGDNSKGDNRSSPQLWCAMGSGQVKVYDASTWICDQQFIQANNRVCCLLAVGTEQVWAGSFDTTIYVIDIQTHTANKQLLDHVDMVSDLTISPDLSTVWNAATLQKQGQIWLKNVHRLVTVYSASLNGQIILWSAATLQKQGQVWLKNVHRLVSIKLVGENLWCCTKKALLLVNREGETLHTLEMHDEGSSPLQIECFLLSQDGMIWAASGNNGRLTVWDSYDYSVVKTISVSCRGFSKMVQTQGKIWVGGKCGNIHIFNQGTYAEEKELVAHEDAIRSMCAAFDRYIMTGSGSKDGKIAIWRV</sequence>
<evidence type="ECO:0000313" key="5">
    <source>
        <dbReference type="Proteomes" id="UP000838412"/>
    </source>
</evidence>
<keyword evidence="2" id="KW-0853">WD repeat</keyword>
<dbReference type="InterPro" id="IPR036322">
    <property type="entry name" value="WD40_repeat_dom_sf"/>
</dbReference>
<dbReference type="Pfam" id="PF25570">
    <property type="entry name" value="TPR_DENND3"/>
    <property type="match status" value="1"/>
</dbReference>
<dbReference type="PROSITE" id="PS50082">
    <property type="entry name" value="WD_REPEATS_2"/>
    <property type="match status" value="1"/>
</dbReference>
<dbReference type="Gene3D" id="3.40.50.11500">
    <property type="match status" value="1"/>
</dbReference>
<dbReference type="PANTHER" id="PTHR12296:SF21">
    <property type="entry name" value="DENN DOMAIN-CONTAINING PROTEIN 3"/>
    <property type="match status" value="1"/>
</dbReference>
<dbReference type="PROSITE" id="PS50211">
    <property type="entry name" value="DENN"/>
    <property type="match status" value="1"/>
</dbReference>
<keyword evidence="1" id="KW-0344">Guanine-nucleotide releasing factor</keyword>
<evidence type="ECO:0000256" key="1">
    <source>
        <dbReference type="ARBA" id="ARBA00022658"/>
    </source>
</evidence>
<dbReference type="Proteomes" id="UP000838412">
    <property type="component" value="Chromosome 16"/>
</dbReference>
<dbReference type="InterPro" id="IPR001680">
    <property type="entry name" value="WD40_rpt"/>
</dbReference>
<evidence type="ECO:0000313" key="4">
    <source>
        <dbReference type="EMBL" id="CAH1247534.1"/>
    </source>
</evidence>
<dbReference type="InterPro" id="IPR005112">
    <property type="entry name" value="dDENN_dom"/>
</dbReference>
<dbReference type="AlphaFoldDB" id="A0A8J9Z5X0"/>
<dbReference type="InterPro" id="IPR015943">
    <property type="entry name" value="WD40/YVTN_repeat-like_dom_sf"/>
</dbReference>
<gene>
    <name evidence="4" type="primary">DENND3</name>
    <name evidence="4" type="ORF">BLAG_LOCUS9165</name>
</gene>
<dbReference type="OrthoDB" id="6019893at2759"/>
<dbReference type="PANTHER" id="PTHR12296">
    <property type="entry name" value="DENN DOMAIN-CONTAINING PROTEIN 4"/>
    <property type="match status" value="1"/>
</dbReference>
<dbReference type="InterPro" id="IPR001194">
    <property type="entry name" value="cDENN_dom"/>
</dbReference>
<dbReference type="InterPro" id="IPR043153">
    <property type="entry name" value="DENN_C"/>
</dbReference>
<feature type="domain" description="UDENN" evidence="3">
    <location>
        <begin position="81"/>
        <end position="518"/>
    </location>
</feature>
<protein>
    <submittedName>
        <fullName evidence="4">DENND3 protein</fullName>
    </submittedName>
</protein>
<dbReference type="GO" id="GO:0031410">
    <property type="term" value="C:cytoplasmic vesicle"/>
    <property type="evidence" value="ECO:0007669"/>
    <property type="project" value="TreeGrafter"/>
</dbReference>
<dbReference type="Pfam" id="PF00400">
    <property type="entry name" value="WD40"/>
    <property type="match status" value="1"/>
</dbReference>
<dbReference type="GO" id="GO:0005085">
    <property type="term" value="F:guanyl-nucleotide exchange factor activity"/>
    <property type="evidence" value="ECO:0007669"/>
    <property type="project" value="UniProtKB-KW"/>
</dbReference>
<dbReference type="SMART" id="SM00799">
    <property type="entry name" value="DENN"/>
    <property type="match status" value="1"/>
</dbReference>
<reference evidence="4" key="1">
    <citation type="submission" date="2022-01" db="EMBL/GenBank/DDBJ databases">
        <authorList>
            <person name="Braso-Vives M."/>
        </authorList>
    </citation>
    <scope>NUCLEOTIDE SEQUENCE</scope>
</reference>
<dbReference type="InterPro" id="IPR037516">
    <property type="entry name" value="Tripartite_DENN"/>
</dbReference>
<dbReference type="Pfam" id="PF02141">
    <property type="entry name" value="DENN"/>
    <property type="match status" value="1"/>
</dbReference>
<dbReference type="EMBL" id="OV696701">
    <property type="protein sequence ID" value="CAH1247534.1"/>
    <property type="molecule type" value="Genomic_DNA"/>
</dbReference>
<evidence type="ECO:0000256" key="2">
    <source>
        <dbReference type="PROSITE-ProRule" id="PRU00221"/>
    </source>
</evidence>
<dbReference type="InterPro" id="IPR057977">
    <property type="entry name" value="TPR_DENND3"/>
</dbReference>
<dbReference type="InterPro" id="IPR051696">
    <property type="entry name" value="DENN_Domain_GEFs"/>
</dbReference>
<dbReference type="Gene3D" id="2.130.10.10">
    <property type="entry name" value="YVTN repeat-like/Quinoprotein amine dehydrogenase"/>
    <property type="match status" value="2"/>
</dbReference>
<name>A0A8J9Z5X0_BRALA</name>
<dbReference type="GO" id="GO:0032483">
    <property type="term" value="P:regulation of Rab protein signal transduction"/>
    <property type="evidence" value="ECO:0007669"/>
    <property type="project" value="TreeGrafter"/>
</dbReference>
<keyword evidence="5" id="KW-1185">Reference proteome</keyword>
<dbReference type="SMART" id="SM00801">
    <property type="entry name" value="dDENN"/>
    <property type="match status" value="1"/>
</dbReference>
<proteinExistence type="predicted"/>
<dbReference type="Gene3D" id="3.30.450.200">
    <property type="match status" value="1"/>
</dbReference>